<evidence type="ECO:0000259" key="1">
    <source>
        <dbReference type="Pfam" id="PF01370"/>
    </source>
</evidence>
<dbReference type="GO" id="GO:0005737">
    <property type="term" value="C:cytoplasm"/>
    <property type="evidence" value="ECO:0007669"/>
    <property type="project" value="TreeGrafter"/>
</dbReference>
<dbReference type="PANTHER" id="PTHR48079">
    <property type="entry name" value="PROTEIN YEEZ"/>
    <property type="match status" value="1"/>
</dbReference>
<dbReference type="GO" id="GO:0004029">
    <property type="term" value="F:aldehyde dehydrogenase (NAD+) activity"/>
    <property type="evidence" value="ECO:0007669"/>
    <property type="project" value="TreeGrafter"/>
</dbReference>
<name>A0A917VSX4_9ACTN</name>
<dbReference type="Pfam" id="PF01370">
    <property type="entry name" value="Epimerase"/>
    <property type="match status" value="1"/>
</dbReference>
<dbReference type="Gene3D" id="3.40.50.720">
    <property type="entry name" value="NAD(P)-binding Rossmann-like Domain"/>
    <property type="match status" value="1"/>
</dbReference>
<proteinExistence type="predicted"/>
<sequence length="305" mass="31319">MRVFVTGASGWIGSAVVPELIAAGHQVVGLARSDASAAALAAAGAEVQRGTLDDLDGLAAAAAAADGVIHLAFKHDIAFSGGFQEATDADRRVVEMFGEALAGSGRPLVIASGTLGLALGRVATEQDGATPDPSASGDRSATGRLTLSLASRGVRSCVMRLAPTVHGEGDYGFVPMLVGIARAKGVSGYVDDGSNRWTAVHRLDAAHLFRLALEQAPAGSMLHAVAEEGVPMRAIAEVIGRHLDVPVASIPLEKAGEHFGWLGGPVAMDSPASSTLTRELLGWQPTQPGLIDDLEKGHYFHTPSA</sequence>
<dbReference type="RefSeq" id="WP_189166552.1">
    <property type="nucleotide sequence ID" value="NZ_BMNT01000041.1"/>
</dbReference>
<comment type="caution">
    <text evidence="2">The sequence shown here is derived from an EMBL/GenBank/DDBJ whole genome shotgun (WGS) entry which is preliminary data.</text>
</comment>
<dbReference type="SUPFAM" id="SSF51735">
    <property type="entry name" value="NAD(P)-binding Rossmann-fold domains"/>
    <property type="match status" value="1"/>
</dbReference>
<dbReference type="InterPro" id="IPR036291">
    <property type="entry name" value="NAD(P)-bd_dom_sf"/>
</dbReference>
<gene>
    <name evidence="2" type="ORF">GCM10007964_61350</name>
</gene>
<dbReference type="Proteomes" id="UP000645217">
    <property type="component" value="Unassembled WGS sequence"/>
</dbReference>
<dbReference type="InterPro" id="IPR051783">
    <property type="entry name" value="NAD(P)-dependent_oxidoreduct"/>
</dbReference>
<dbReference type="PANTHER" id="PTHR48079:SF6">
    <property type="entry name" value="NAD(P)-BINDING DOMAIN-CONTAINING PROTEIN-RELATED"/>
    <property type="match status" value="1"/>
</dbReference>
<evidence type="ECO:0000313" key="3">
    <source>
        <dbReference type="Proteomes" id="UP000645217"/>
    </source>
</evidence>
<dbReference type="AlphaFoldDB" id="A0A917VSX4"/>
<accession>A0A917VSX4</accession>
<dbReference type="InterPro" id="IPR001509">
    <property type="entry name" value="Epimerase_deHydtase"/>
</dbReference>
<keyword evidence="3" id="KW-1185">Reference proteome</keyword>
<feature type="domain" description="NAD-dependent epimerase/dehydratase" evidence="1">
    <location>
        <begin position="3"/>
        <end position="216"/>
    </location>
</feature>
<dbReference type="CDD" id="cd05262">
    <property type="entry name" value="SDR_a7"/>
    <property type="match status" value="1"/>
</dbReference>
<protein>
    <submittedName>
        <fullName evidence="2">Oxidoreductase</fullName>
    </submittedName>
</protein>
<reference evidence="2" key="2">
    <citation type="submission" date="2020-09" db="EMBL/GenBank/DDBJ databases">
        <authorList>
            <person name="Sun Q."/>
            <person name="Ohkuma M."/>
        </authorList>
    </citation>
    <scope>NUCLEOTIDE SEQUENCE</scope>
    <source>
        <strain evidence="2">JCM 13064</strain>
    </source>
</reference>
<organism evidence="2 3">
    <name type="scientific">Sphaerisporangium melleum</name>
    <dbReference type="NCBI Taxonomy" id="321316"/>
    <lineage>
        <taxon>Bacteria</taxon>
        <taxon>Bacillati</taxon>
        <taxon>Actinomycetota</taxon>
        <taxon>Actinomycetes</taxon>
        <taxon>Streptosporangiales</taxon>
        <taxon>Streptosporangiaceae</taxon>
        <taxon>Sphaerisporangium</taxon>
    </lineage>
</organism>
<reference evidence="2" key="1">
    <citation type="journal article" date="2014" name="Int. J. Syst. Evol. Microbiol.">
        <title>Complete genome sequence of Corynebacterium casei LMG S-19264T (=DSM 44701T), isolated from a smear-ripened cheese.</title>
        <authorList>
            <consortium name="US DOE Joint Genome Institute (JGI-PGF)"/>
            <person name="Walter F."/>
            <person name="Albersmeier A."/>
            <person name="Kalinowski J."/>
            <person name="Ruckert C."/>
        </authorList>
    </citation>
    <scope>NUCLEOTIDE SEQUENCE</scope>
    <source>
        <strain evidence="2">JCM 13064</strain>
    </source>
</reference>
<evidence type="ECO:0000313" key="2">
    <source>
        <dbReference type="EMBL" id="GGL10850.1"/>
    </source>
</evidence>
<dbReference type="EMBL" id="BMNT01000041">
    <property type="protein sequence ID" value="GGL10850.1"/>
    <property type="molecule type" value="Genomic_DNA"/>
</dbReference>